<dbReference type="Gene3D" id="3.40.50.2300">
    <property type="match status" value="2"/>
</dbReference>
<dbReference type="PANTHER" id="PTHR43208">
    <property type="entry name" value="ABC TRANSPORTER SUBSTRATE-BINDING PROTEIN"/>
    <property type="match status" value="1"/>
</dbReference>
<dbReference type="SUPFAM" id="SSF53822">
    <property type="entry name" value="Periplasmic binding protein-like I"/>
    <property type="match status" value="1"/>
</dbReference>
<dbReference type="EMBL" id="QQTP01000009">
    <property type="protein sequence ID" value="RDJ23045.1"/>
    <property type="molecule type" value="Genomic_DNA"/>
</dbReference>
<keyword evidence="5" id="KW-1185">Reference proteome</keyword>
<protein>
    <submittedName>
        <fullName evidence="4">BMP family ABC transporter substrate-binding protein</fullName>
    </submittedName>
</protein>
<keyword evidence="1 2" id="KW-0732">Signal</keyword>
<dbReference type="InterPro" id="IPR028082">
    <property type="entry name" value="Peripla_BP_I"/>
</dbReference>
<evidence type="ECO:0000313" key="4">
    <source>
        <dbReference type="EMBL" id="RDJ23045.1"/>
    </source>
</evidence>
<accession>A0A370L502</accession>
<dbReference type="InterPro" id="IPR052910">
    <property type="entry name" value="ABC-Purine-Binding"/>
</dbReference>
<dbReference type="AlphaFoldDB" id="A0A370L502"/>
<evidence type="ECO:0000313" key="5">
    <source>
        <dbReference type="Proteomes" id="UP000255207"/>
    </source>
</evidence>
<dbReference type="RefSeq" id="WP_114830655.1">
    <property type="nucleotide sequence ID" value="NZ_QQTO01000012.1"/>
</dbReference>
<dbReference type="Proteomes" id="UP000255207">
    <property type="component" value="Unassembled WGS sequence"/>
</dbReference>
<dbReference type="InterPro" id="IPR003760">
    <property type="entry name" value="PnrA-like"/>
</dbReference>
<proteinExistence type="predicted"/>
<dbReference type="CDD" id="cd19963">
    <property type="entry name" value="PBP1_BMP-like"/>
    <property type="match status" value="1"/>
</dbReference>
<dbReference type="GO" id="GO:0005886">
    <property type="term" value="C:plasma membrane"/>
    <property type="evidence" value="ECO:0007669"/>
    <property type="project" value="InterPro"/>
</dbReference>
<dbReference type="InterPro" id="IPR006311">
    <property type="entry name" value="TAT_signal"/>
</dbReference>
<evidence type="ECO:0000256" key="1">
    <source>
        <dbReference type="ARBA" id="ARBA00022729"/>
    </source>
</evidence>
<organism evidence="4 5">
    <name type="scientific">Bosea caraganae</name>
    <dbReference type="NCBI Taxonomy" id="2763117"/>
    <lineage>
        <taxon>Bacteria</taxon>
        <taxon>Pseudomonadati</taxon>
        <taxon>Pseudomonadota</taxon>
        <taxon>Alphaproteobacteria</taxon>
        <taxon>Hyphomicrobiales</taxon>
        <taxon>Boseaceae</taxon>
        <taxon>Bosea</taxon>
    </lineage>
</organism>
<comment type="caution">
    <text evidence="4">The sequence shown here is derived from an EMBL/GenBank/DDBJ whole genome shotgun (WGS) entry which is preliminary data.</text>
</comment>
<gene>
    <name evidence="4" type="ORF">DWE98_17965</name>
</gene>
<sequence>MTSIITRRRFNFGAAAAAATTPLLGHSASAQAPVGIGFIYVGPVGDHGWTWTHDQGRKALEAHFGSKIKTSFLENVAEGPDAARAIRQLAQAGNQIIFTTSFGFMNPTIQVAKQFPKLKFEHATGYQRTENVATYNARFYEGRAVIGTIAGHMSKSGQAGYIASFPIPEVVMGINAFTLAARKVNPNFKTKVIWASTWYDPAKEADAAKALIDQGADMITQHTDSAAALQAAEQRGVFAFGQASDMSSFAPKAHLSAIVDDWSGYYIKRVQEVIDDKWKSGDVWGGIKDGFVKLAPYNAAVTPAARAAADAVKDGIVSGKLHPFTGELKDQKGVVRVKAGETAPDEVLAKMDWYIDGVQA</sequence>
<dbReference type="PANTHER" id="PTHR43208:SF1">
    <property type="entry name" value="ABC TRANSPORTER SUBSTRATE-BINDING PROTEIN"/>
    <property type="match status" value="1"/>
</dbReference>
<feature type="signal peptide" evidence="2">
    <location>
        <begin position="1"/>
        <end position="32"/>
    </location>
</feature>
<name>A0A370L502_9HYPH</name>
<dbReference type="OrthoDB" id="9781639at2"/>
<feature type="chain" id="PRO_5030068382" evidence="2">
    <location>
        <begin position="33"/>
        <end position="360"/>
    </location>
</feature>
<evidence type="ECO:0000256" key="2">
    <source>
        <dbReference type="SAM" id="SignalP"/>
    </source>
</evidence>
<feature type="domain" description="ABC transporter substrate-binding protein PnrA-like" evidence="3">
    <location>
        <begin position="36"/>
        <end position="295"/>
    </location>
</feature>
<reference evidence="5" key="1">
    <citation type="submission" date="2018-07" db="EMBL/GenBank/DDBJ databases">
        <authorList>
            <person name="Safronova V.I."/>
            <person name="Chirak E.R."/>
            <person name="Sazanova A.L."/>
        </authorList>
    </citation>
    <scope>NUCLEOTIDE SEQUENCE [LARGE SCALE GENOMIC DNA]</scope>
    <source>
        <strain evidence="5">RCAM04685</strain>
    </source>
</reference>
<dbReference type="PROSITE" id="PS51318">
    <property type="entry name" value="TAT"/>
    <property type="match status" value="1"/>
</dbReference>
<evidence type="ECO:0000259" key="3">
    <source>
        <dbReference type="Pfam" id="PF02608"/>
    </source>
</evidence>
<dbReference type="Pfam" id="PF02608">
    <property type="entry name" value="Bmp"/>
    <property type="match status" value="1"/>
</dbReference>